<organism evidence="1 2">
    <name type="scientific">Discina gigas</name>
    <dbReference type="NCBI Taxonomy" id="1032678"/>
    <lineage>
        <taxon>Eukaryota</taxon>
        <taxon>Fungi</taxon>
        <taxon>Dikarya</taxon>
        <taxon>Ascomycota</taxon>
        <taxon>Pezizomycotina</taxon>
        <taxon>Pezizomycetes</taxon>
        <taxon>Pezizales</taxon>
        <taxon>Discinaceae</taxon>
        <taxon>Discina</taxon>
    </lineage>
</organism>
<keyword evidence="2" id="KW-1185">Reference proteome</keyword>
<reference evidence="1 2" key="1">
    <citation type="submission" date="2024-02" db="EMBL/GenBank/DDBJ databases">
        <title>Discinaceae phylogenomics.</title>
        <authorList>
            <person name="Dirks A.C."/>
            <person name="James T.Y."/>
        </authorList>
    </citation>
    <scope>NUCLEOTIDE SEQUENCE [LARGE SCALE GENOMIC DNA]</scope>
    <source>
        <strain evidence="1 2">ACD0624</strain>
    </source>
</reference>
<dbReference type="Proteomes" id="UP001447188">
    <property type="component" value="Unassembled WGS sequence"/>
</dbReference>
<accession>A0ABR3GR29</accession>
<sequence>MLYQSQISLLQAHYEVSSHYLVVLELEVQELRKYIDSHSLPSPISRAGLISPSPLAIIAFEIIRRCLSSVQYKVRARKLEKKLLGLRKYIINVKTMQGRYEKVLDADPALRASLDGLDEMFNENYKMLEELIGDITQLRMQSKFVCLM</sequence>
<name>A0ABR3GR29_9PEZI</name>
<evidence type="ECO:0000313" key="2">
    <source>
        <dbReference type="Proteomes" id="UP001447188"/>
    </source>
</evidence>
<proteinExistence type="predicted"/>
<protein>
    <submittedName>
        <fullName evidence="1">Uncharacterized protein</fullName>
    </submittedName>
</protein>
<evidence type="ECO:0000313" key="1">
    <source>
        <dbReference type="EMBL" id="KAL0638187.1"/>
    </source>
</evidence>
<dbReference type="EMBL" id="JBBBZM010000025">
    <property type="protein sequence ID" value="KAL0638187.1"/>
    <property type="molecule type" value="Genomic_DNA"/>
</dbReference>
<comment type="caution">
    <text evidence="1">The sequence shown here is derived from an EMBL/GenBank/DDBJ whole genome shotgun (WGS) entry which is preliminary data.</text>
</comment>
<gene>
    <name evidence="1" type="ORF">Q9L58_002800</name>
</gene>